<dbReference type="EMBL" id="BONQ01000076">
    <property type="protein sequence ID" value="GIG46675.1"/>
    <property type="molecule type" value="Genomic_DNA"/>
</dbReference>
<gene>
    <name evidence="2" type="ORF">Dsi01nite_047160</name>
</gene>
<accession>A0A919UCJ9</accession>
<name>A0A919UCJ9_9ACTN</name>
<proteinExistence type="predicted"/>
<evidence type="ECO:0000256" key="1">
    <source>
        <dbReference type="SAM" id="SignalP"/>
    </source>
</evidence>
<feature type="signal peptide" evidence="1">
    <location>
        <begin position="1"/>
        <end position="21"/>
    </location>
</feature>
<sequence>MFGLALVLGMGLVVAISPAAAAAPVDVAAPAAGAGSSGRAALAGGAGSSGRIQFSRLEEDDFETQCLATPSAAVDPGWFPDRFAQCRRGTGIHDVFDADNVKVGEVHVSLIIMGFAVDGDR</sequence>
<evidence type="ECO:0000313" key="3">
    <source>
        <dbReference type="Proteomes" id="UP000660611"/>
    </source>
</evidence>
<keyword evidence="1" id="KW-0732">Signal</keyword>
<dbReference type="Proteomes" id="UP000660611">
    <property type="component" value="Unassembled WGS sequence"/>
</dbReference>
<organism evidence="2 3">
    <name type="scientific">Dactylosporangium siamense</name>
    <dbReference type="NCBI Taxonomy" id="685454"/>
    <lineage>
        <taxon>Bacteria</taxon>
        <taxon>Bacillati</taxon>
        <taxon>Actinomycetota</taxon>
        <taxon>Actinomycetes</taxon>
        <taxon>Micromonosporales</taxon>
        <taxon>Micromonosporaceae</taxon>
        <taxon>Dactylosporangium</taxon>
    </lineage>
</organism>
<evidence type="ECO:0000313" key="2">
    <source>
        <dbReference type="EMBL" id="GIG46675.1"/>
    </source>
</evidence>
<reference evidence="2" key="1">
    <citation type="submission" date="2021-01" db="EMBL/GenBank/DDBJ databases">
        <title>Whole genome shotgun sequence of Dactylosporangium siamense NBRC 106093.</title>
        <authorList>
            <person name="Komaki H."/>
            <person name="Tamura T."/>
        </authorList>
    </citation>
    <scope>NUCLEOTIDE SEQUENCE</scope>
    <source>
        <strain evidence="2">NBRC 106093</strain>
    </source>
</reference>
<feature type="chain" id="PRO_5036812262" evidence="1">
    <location>
        <begin position="22"/>
        <end position="121"/>
    </location>
</feature>
<dbReference type="RefSeq" id="WP_203848444.1">
    <property type="nucleotide sequence ID" value="NZ_BAAAVW010000015.1"/>
</dbReference>
<protein>
    <submittedName>
        <fullName evidence="2">Uncharacterized protein</fullName>
    </submittedName>
</protein>
<keyword evidence="3" id="KW-1185">Reference proteome</keyword>
<dbReference type="AlphaFoldDB" id="A0A919UCJ9"/>
<comment type="caution">
    <text evidence="2">The sequence shown here is derived from an EMBL/GenBank/DDBJ whole genome shotgun (WGS) entry which is preliminary data.</text>
</comment>